<dbReference type="InterPro" id="IPR027266">
    <property type="entry name" value="TrmE/GcvT-like"/>
</dbReference>
<comment type="subunit">
    <text evidence="7">The glycine cleavage system is composed of four proteins: P, T, L and H.</text>
</comment>
<dbReference type="FunFam" id="2.40.30.110:FF:000003">
    <property type="entry name" value="Aminomethyltransferase"/>
    <property type="match status" value="1"/>
</dbReference>
<dbReference type="SUPFAM" id="SSF101790">
    <property type="entry name" value="Aminomethyltransferase beta-barrel domain"/>
    <property type="match status" value="1"/>
</dbReference>
<evidence type="ECO:0000259" key="9">
    <source>
        <dbReference type="Pfam" id="PF01571"/>
    </source>
</evidence>
<dbReference type="InterPro" id="IPR006222">
    <property type="entry name" value="GCVT_N"/>
</dbReference>
<organism evidence="11 12">
    <name type="scientific">Oceanobacillus arenosus</name>
    <dbReference type="NCBI Taxonomy" id="1229153"/>
    <lineage>
        <taxon>Bacteria</taxon>
        <taxon>Bacillati</taxon>
        <taxon>Bacillota</taxon>
        <taxon>Bacilli</taxon>
        <taxon>Bacillales</taxon>
        <taxon>Bacillaceae</taxon>
        <taxon>Oceanobacillus</taxon>
    </lineage>
</organism>
<evidence type="ECO:0000256" key="3">
    <source>
        <dbReference type="ARBA" id="ARBA00022576"/>
    </source>
</evidence>
<dbReference type="PIRSF" id="PIRSF006487">
    <property type="entry name" value="GcvT"/>
    <property type="match status" value="1"/>
</dbReference>
<dbReference type="Gene3D" id="3.30.70.1400">
    <property type="entry name" value="Aminomethyltransferase beta-barrel domains"/>
    <property type="match status" value="1"/>
</dbReference>
<evidence type="ECO:0000313" key="11">
    <source>
        <dbReference type="EMBL" id="RDW19184.1"/>
    </source>
</evidence>
<sequence length="371" mass="41631">MSELKRTPLFPEYEKYGAKTIDFGGWDLPVQFSGIKHEHETTRTKAGLFDVSHMGEIIVKGPKSLEFLQEMTTNDVAKLSPKRIQYTFMCYPDGGTVDDFVIYMINESEYLLVVNAANTAKDFEWLVKNNRYSEAEVIIDNVTKDYVQLALQGPLSEEILQELTDTNLHEMKYFRFETDVHFASIDQPALVSRTGYTGEDGFEIYINPSAGAALWNLLLEKGKEKGLEPIGLGARDTLRFEANLALYGQELTKDISPIEAGLGFAVKVDKETDFIGKSVLKNQKENGTERTLVGIEMLDKGIPRHGYAVLKDGEEIGSITSGTQSPTLHKNLGLALVNNEFAKEGTELSIQVRKRELKAVVVKTPFYKRQK</sequence>
<dbReference type="HAMAP" id="MF_00259">
    <property type="entry name" value="GcvT"/>
    <property type="match status" value="1"/>
</dbReference>
<keyword evidence="12" id="KW-1185">Reference proteome</keyword>
<dbReference type="InterPro" id="IPR006223">
    <property type="entry name" value="GcvT"/>
</dbReference>
<dbReference type="OrthoDB" id="9774591at2"/>
<dbReference type="InterPro" id="IPR013977">
    <property type="entry name" value="GcvT_C"/>
</dbReference>
<feature type="domain" description="Aminomethyltransferase C-terminal" evidence="10">
    <location>
        <begin position="290"/>
        <end position="368"/>
    </location>
</feature>
<evidence type="ECO:0000256" key="6">
    <source>
        <dbReference type="ARBA" id="ARBA00047665"/>
    </source>
</evidence>
<evidence type="ECO:0000256" key="4">
    <source>
        <dbReference type="ARBA" id="ARBA00022679"/>
    </source>
</evidence>
<evidence type="ECO:0000256" key="1">
    <source>
        <dbReference type="ARBA" id="ARBA00008609"/>
    </source>
</evidence>
<dbReference type="EC" id="2.1.2.10" evidence="2 7"/>
<dbReference type="GO" id="GO:0005960">
    <property type="term" value="C:glycine cleavage complex"/>
    <property type="evidence" value="ECO:0007669"/>
    <property type="project" value="InterPro"/>
</dbReference>
<dbReference type="NCBIfam" id="NF001567">
    <property type="entry name" value="PRK00389.1"/>
    <property type="match status" value="1"/>
</dbReference>
<dbReference type="NCBIfam" id="TIGR00528">
    <property type="entry name" value="gcvT"/>
    <property type="match status" value="1"/>
</dbReference>
<name>A0A3D8PT62_9BACI</name>
<comment type="catalytic activity">
    <reaction evidence="6 7">
        <text>N(6)-[(R)-S(8)-aminomethyldihydrolipoyl]-L-lysyl-[protein] + (6S)-5,6,7,8-tetrahydrofolate = N(6)-[(R)-dihydrolipoyl]-L-lysyl-[protein] + (6R)-5,10-methylene-5,6,7,8-tetrahydrofolate + NH4(+)</text>
        <dbReference type="Rhea" id="RHEA:16945"/>
        <dbReference type="Rhea" id="RHEA-COMP:10475"/>
        <dbReference type="Rhea" id="RHEA-COMP:10492"/>
        <dbReference type="ChEBI" id="CHEBI:15636"/>
        <dbReference type="ChEBI" id="CHEBI:28938"/>
        <dbReference type="ChEBI" id="CHEBI:57453"/>
        <dbReference type="ChEBI" id="CHEBI:83100"/>
        <dbReference type="ChEBI" id="CHEBI:83143"/>
        <dbReference type="EC" id="2.1.2.10"/>
    </reaction>
</comment>
<evidence type="ECO:0000256" key="8">
    <source>
        <dbReference type="PIRSR" id="PIRSR006487-1"/>
    </source>
</evidence>
<keyword evidence="4 7" id="KW-0808">Transferase</keyword>
<feature type="domain" description="GCVT N-terminal" evidence="9">
    <location>
        <begin position="12"/>
        <end position="270"/>
    </location>
</feature>
<protein>
    <recommendedName>
        <fullName evidence="2 7">Aminomethyltransferase</fullName>
        <ecNumber evidence="2 7">2.1.2.10</ecNumber>
    </recommendedName>
    <alternativeName>
        <fullName evidence="5 7">Glycine cleavage system T protein</fullName>
    </alternativeName>
</protein>
<dbReference type="FunFam" id="4.10.1250.10:FF:000001">
    <property type="entry name" value="Aminomethyltransferase"/>
    <property type="match status" value="1"/>
</dbReference>
<dbReference type="GO" id="GO:0004047">
    <property type="term" value="F:aminomethyltransferase activity"/>
    <property type="evidence" value="ECO:0007669"/>
    <property type="project" value="UniProtKB-UniRule"/>
</dbReference>
<comment type="caution">
    <text evidence="11">The sequence shown here is derived from an EMBL/GenBank/DDBJ whole genome shotgun (WGS) entry which is preliminary data.</text>
</comment>
<proteinExistence type="inferred from homology"/>
<dbReference type="GO" id="GO:0005829">
    <property type="term" value="C:cytosol"/>
    <property type="evidence" value="ECO:0007669"/>
    <property type="project" value="TreeGrafter"/>
</dbReference>
<dbReference type="Proteomes" id="UP000257143">
    <property type="component" value="Unassembled WGS sequence"/>
</dbReference>
<dbReference type="EMBL" id="PIOC01000014">
    <property type="protein sequence ID" value="RDW19184.1"/>
    <property type="molecule type" value="Genomic_DNA"/>
</dbReference>
<dbReference type="PANTHER" id="PTHR43757:SF2">
    <property type="entry name" value="AMINOMETHYLTRANSFERASE, MITOCHONDRIAL"/>
    <property type="match status" value="1"/>
</dbReference>
<comment type="similarity">
    <text evidence="1 7">Belongs to the GcvT family.</text>
</comment>
<dbReference type="Pfam" id="PF01571">
    <property type="entry name" value="GCV_T"/>
    <property type="match status" value="1"/>
</dbReference>
<dbReference type="RefSeq" id="WP_115772919.1">
    <property type="nucleotide sequence ID" value="NZ_PIOC01000014.1"/>
</dbReference>
<dbReference type="AlphaFoldDB" id="A0A3D8PT62"/>
<dbReference type="Gene3D" id="3.30.1360.120">
    <property type="entry name" value="Probable tRNA modification gtpase trme, domain 1"/>
    <property type="match status" value="1"/>
</dbReference>
<dbReference type="Gene3D" id="2.40.30.110">
    <property type="entry name" value="Aminomethyltransferase beta-barrel domains"/>
    <property type="match status" value="1"/>
</dbReference>
<dbReference type="PANTHER" id="PTHR43757">
    <property type="entry name" value="AMINOMETHYLTRANSFERASE"/>
    <property type="match status" value="1"/>
</dbReference>
<dbReference type="InterPro" id="IPR028896">
    <property type="entry name" value="GcvT/YgfZ/DmdA"/>
</dbReference>
<evidence type="ECO:0000256" key="7">
    <source>
        <dbReference type="HAMAP-Rule" id="MF_00259"/>
    </source>
</evidence>
<dbReference type="FunFam" id="3.30.70.1400:FF:000001">
    <property type="entry name" value="Aminomethyltransferase"/>
    <property type="match status" value="1"/>
</dbReference>
<dbReference type="GO" id="GO:0008483">
    <property type="term" value="F:transaminase activity"/>
    <property type="evidence" value="ECO:0007669"/>
    <property type="project" value="UniProtKB-KW"/>
</dbReference>
<reference evidence="12" key="1">
    <citation type="submission" date="2017-11" db="EMBL/GenBank/DDBJ databases">
        <authorList>
            <person name="Zhu W."/>
        </authorList>
    </citation>
    <scope>NUCLEOTIDE SEQUENCE [LARGE SCALE GENOMIC DNA]</scope>
    <source>
        <strain evidence="12">CAU 1183</strain>
    </source>
</reference>
<accession>A0A3D8PT62</accession>
<evidence type="ECO:0000256" key="2">
    <source>
        <dbReference type="ARBA" id="ARBA00012616"/>
    </source>
</evidence>
<evidence type="ECO:0000259" key="10">
    <source>
        <dbReference type="Pfam" id="PF08669"/>
    </source>
</evidence>
<dbReference type="SUPFAM" id="SSF103025">
    <property type="entry name" value="Folate-binding domain"/>
    <property type="match status" value="1"/>
</dbReference>
<comment type="function">
    <text evidence="7">The glycine cleavage system catalyzes the degradation of glycine.</text>
</comment>
<evidence type="ECO:0000313" key="12">
    <source>
        <dbReference type="Proteomes" id="UP000257143"/>
    </source>
</evidence>
<evidence type="ECO:0000256" key="5">
    <source>
        <dbReference type="ARBA" id="ARBA00031395"/>
    </source>
</evidence>
<dbReference type="Gene3D" id="4.10.1250.10">
    <property type="entry name" value="Aminomethyltransferase fragment"/>
    <property type="match status" value="1"/>
</dbReference>
<dbReference type="GO" id="GO:0019464">
    <property type="term" value="P:glycine decarboxylation via glycine cleavage system"/>
    <property type="evidence" value="ECO:0007669"/>
    <property type="project" value="UniProtKB-UniRule"/>
</dbReference>
<feature type="binding site" evidence="8">
    <location>
        <position position="203"/>
    </location>
    <ligand>
        <name>substrate</name>
    </ligand>
</feature>
<keyword evidence="3 7" id="KW-0032">Aminotransferase</keyword>
<gene>
    <name evidence="7 11" type="primary">gcvT</name>
    <name evidence="11" type="ORF">CWR48_09040</name>
</gene>
<dbReference type="InterPro" id="IPR022903">
    <property type="entry name" value="GcvT_bac"/>
</dbReference>
<dbReference type="Pfam" id="PF08669">
    <property type="entry name" value="GCV_T_C"/>
    <property type="match status" value="1"/>
</dbReference>
<dbReference type="InterPro" id="IPR029043">
    <property type="entry name" value="GcvT/YgfZ_C"/>
</dbReference>